<protein>
    <submittedName>
        <fullName evidence="6">Uncharacterized protein</fullName>
    </submittedName>
</protein>
<dbReference type="Proteomes" id="UP000037460">
    <property type="component" value="Unassembled WGS sequence"/>
</dbReference>
<evidence type="ECO:0000256" key="5">
    <source>
        <dbReference type="SAM" id="MobiDB-lite"/>
    </source>
</evidence>
<feature type="compositionally biased region" description="Basic and acidic residues" evidence="5">
    <location>
        <begin position="101"/>
        <end position="111"/>
    </location>
</feature>
<evidence type="ECO:0000256" key="3">
    <source>
        <dbReference type="ARBA" id="ARBA00022490"/>
    </source>
</evidence>
<dbReference type="GO" id="GO:0005737">
    <property type="term" value="C:cytoplasm"/>
    <property type="evidence" value="ECO:0007669"/>
    <property type="project" value="UniProtKB-SubCell"/>
</dbReference>
<proteinExistence type="inferred from homology"/>
<feature type="region of interest" description="Disordered" evidence="5">
    <location>
        <begin position="69"/>
        <end position="111"/>
    </location>
</feature>
<keyword evidence="4" id="KW-0597">Phosphoprotein</keyword>
<dbReference type="InterPro" id="IPR019376">
    <property type="entry name" value="Myeloid_leukemia_factor"/>
</dbReference>
<evidence type="ECO:0000313" key="6">
    <source>
        <dbReference type="EMBL" id="KOO30947.1"/>
    </source>
</evidence>
<name>A0A0M0JXD3_9EUKA</name>
<dbReference type="OrthoDB" id="5562606at2759"/>
<organism evidence="6 7">
    <name type="scientific">Chrysochromulina tobinii</name>
    <dbReference type="NCBI Taxonomy" id="1460289"/>
    <lineage>
        <taxon>Eukaryota</taxon>
        <taxon>Haptista</taxon>
        <taxon>Haptophyta</taxon>
        <taxon>Prymnesiophyceae</taxon>
        <taxon>Prymnesiales</taxon>
        <taxon>Chrysochromulinaceae</taxon>
        <taxon>Chrysochromulina</taxon>
    </lineage>
</organism>
<feature type="compositionally biased region" description="Low complexity" evidence="5">
    <location>
        <begin position="84"/>
        <end position="93"/>
    </location>
</feature>
<comment type="similarity">
    <text evidence="2">Belongs to the MLF family.</text>
</comment>
<dbReference type="Pfam" id="PF10248">
    <property type="entry name" value="Mlf1IP"/>
    <property type="match status" value="1"/>
</dbReference>
<comment type="subcellular location">
    <subcellularLocation>
        <location evidence="1">Cytoplasm</location>
    </subcellularLocation>
</comment>
<accession>A0A0M0JXD3</accession>
<sequence length="193" mass="20687">MVRETHRNYRDSSGQEALGVSRHIGDRGRSVVAERAADGRETRTNNLINIEDGTAFDREWRSNAGANAVTQARMQSRSTGSALGGPAATFALAAPPPTRPHQTESDRAAAREAHRQYEQQRDKLIADARRQREGQTIAAVPSRGAGVPALTLAGDASGYGRHPSSSRTSGTRGGDEALASRLAQQEARRAGLY</sequence>
<evidence type="ECO:0000256" key="2">
    <source>
        <dbReference type="ARBA" id="ARBA00008332"/>
    </source>
</evidence>
<evidence type="ECO:0000256" key="4">
    <source>
        <dbReference type="ARBA" id="ARBA00022553"/>
    </source>
</evidence>
<gene>
    <name evidence="6" type="ORF">Ctob_009617</name>
</gene>
<comment type="caution">
    <text evidence="6">The sequence shown here is derived from an EMBL/GenBank/DDBJ whole genome shotgun (WGS) entry which is preliminary data.</text>
</comment>
<evidence type="ECO:0000256" key="1">
    <source>
        <dbReference type="ARBA" id="ARBA00004496"/>
    </source>
</evidence>
<evidence type="ECO:0000313" key="7">
    <source>
        <dbReference type="Proteomes" id="UP000037460"/>
    </source>
</evidence>
<reference evidence="7" key="1">
    <citation type="journal article" date="2015" name="PLoS Genet.">
        <title>Genome Sequence and Transcriptome Analyses of Chrysochromulina tobin: Metabolic Tools for Enhanced Algal Fitness in the Prominent Order Prymnesiales (Haptophyceae).</title>
        <authorList>
            <person name="Hovde B.T."/>
            <person name="Deodato C.R."/>
            <person name="Hunsperger H.M."/>
            <person name="Ryken S.A."/>
            <person name="Yost W."/>
            <person name="Jha R.K."/>
            <person name="Patterson J."/>
            <person name="Monnat R.J. Jr."/>
            <person name="Barlow S.B."/>
            <person name="Starkenburg S.R."/>
            <person name="Cattolico R.A."/>
        </authorList>
    </citation>
    <scope>NUCLEOTIDE SEQUENCE</scope>
    <source>
        <strain evidence="7">CCMP291</strain>
    </source>
</reference>
<feature type="compositionally biased region" description="Polar residues" evidence="5">
    <location>
        <begin position="69"/>
        <end position="81"/>
    </location>
</feature>
<dbReference type="EMBL" id="JWZX01002121">
    <property type="protein sequence ID" value="KOO30947.1"/>
    <property type="molecule type" value="Genomic_DNA"/>
</dbReference>
<feature type="compositionally biased region" description="Basic and acidic residues" evidence="5">
    <location>
        <begin position="1"/>
        <end position="10"/>
    </location>
</feature>
<keyword evidence="3" id="KW-0963">Cytoplasm</keyword>
<dbReference type="AlphaFoldDB" id="A0A0M0JXD3"/>
<dbReference type="PANTHER" id="PTHR13105">
    <property type="entry name" value="MYELOID LEUKEMIA FACTOR"/>
    <property type="match status" value="1"/>
</dbReference>
<keyword evidence="7" id="KW-1185">Reference proteome</keyword>
<feature type="region of interest" description="Disordered" evidence="5">
    <location>
        <begin position="1"/>
        <end position="29"/>
    </location>
</feature>
<feature type="region of interest" description="Disordered" evidence="5">
    <location>
        <begin position="130"/>
        <end position="193"/>
    </location>
</feature>